<dbReference type="PROSITE" id="PS50925">
    <property type="entry name" value="BLUF"/>
    <property type="match status" value="1"/>
</dbReference>
<dbReference type="Gene3D" id="3.30.70.100">
    <property type="match status" value="1"/>
</dbReference>
<dbReference type="InterPro" id="IPR036046">
    <property type="entry name" value="Acylphosphatase-like_dom_sf"/>
</dbReference>
<dbReference type="GeneID" id="35777783"/>
<evidence type="ECO:0000313" key="3">
    <source>
        <dbReference type="EMBL" id="STY97729.1"/>
    </source>
</evidence>
<dbReference type="AlphaFoldDB" id="A0A378QAI7"/>
<dbReference type="Pfam" id="PF04940">
    <property type="entry name" value="BLUF"/>
    <property type="match status" value="1"/>
</dbReference>
<keyword evidence="1" id="KW-0812">Transmembrane</keyword>
<protein>
    <submittedName>
        <fullName evidence="3">Sensors of blue-light using FAD</fullName>
    </submittedName>
</protein>
<evidence type="ECO:0000259" key="2">
    <source>
        <dbReference type="PROSITE" id="PS50925"/>
    </source>
</evidence>
<dbReference type="Proteomes" id="UP000255230">
    <property type="component" value="Unassembled WGS sequence"/>
</dbReference>
<dbReference type="EMBL" id="UGPY01000001">
    <property type="protein sequence ID" value="STY97729.1"/>
    <property type="molecule type" value="Genomic_DNA"/>
</dbReference>
<keyword evidence="1" id="KW-0472">Membrane</keyword>
<evidence type="ECO:0000256" key="1">
    <source>
        <dbReference type="SAM" id="Phobius"/>
    </source>
</evidence>
<name>A0A378QAI7_FAUOS</name>
<dbReference type="KEGG" id="mos:AXE82_10605"/>
<organism evidence="3 4">
    <name type="scientific">Faucicola osloensis</name>
    <name type="common">Moraxella osloensis</name>
    <dbReference type="NCBI Taxonomy" id="34062"/>
    <lineage>
        <taxon>Bacteria</taxon>
        <taxon>Pseudomonadati</taxon>
        <taxon>Pseudomonadota</taxon>
        <taxon>Gammaproteobacteria</taxon>
        <taxon>Moraxellales</taxon>
        <taxon>Moraxellaceae</taxon>
        <taxon>Faucicola</taxon>
    </lineage>
</organism>
<dbReference type="SUPFAM" id="SSF54975">
    <property type="entry name" value="Acylphosphatase/BLUF domain-like"/>
    <property type="match status" value="1"/>
</dbReference>
<feature type="transmembrane region" description="Helical" evidence="1">
    <location>
        <begin position="170"/>
        <end position="189"/>
    </location>
</feature>
<dbReference type="SMART" id="SM01034">
    <property type="entry name" value="BLUF"/>
    <property type="match status" value="1"/>
</dbReference>
<dbReference type="GO" id="GO:0071949">
    <property type="term" value="F:FAD binding"/>
    <property type="evidence" value="ECO:0007669"/>
    <property type="project" value="InterPro"/>
</dbReference>
<sequence length="191" mass="22286">MMSPPTYYLTYTSSLTWSAALKPSTFTQIYQSARDNNQKTGIMGFILFKDGRFLHFMEGSEMYIANLYLAITHDKRHHKIHLIHQGTTHSKRFKQCDMLCVTPSISHTTPVISKLLAQFETYQWQTEQVEQLLNEMVAFYERDAADIAPYQVKAESYIGAIIKHHVKKHLFFMFTIITVPWLVIFMLLIDL</sequence>
<keyword evidence="1" id="KW-1133">Transmembrane helix</keyword>
<proteinExistence type="predicted"/>
<accession>A0A378QAI7</accession>
<reference evidence="3 4" key="1">
    <citation type="submission" date="2018-06" db="EMBL/GenBank/DDBJ databases">
        <authorList>
            <consortium name="Pathogen Informatics"/>
            <person name="Doyle S."/>
        </authorList>
    </citation>
    <scope>NUCLEOTIDE SEQUENCE [LARGE SCALE GENOMIC DNA]</scope>
    <source>
        <strain evidence="3 4">NCTC10465</strain>
    </source>
</reference>
<dbReference type="GO" id="GO:0009882">
    <property type="term" value="F:blue light photoreceptor activity"/>
    <property type="evidence" value="ECO:0007669"/>
    <property type="project" value="InterPro"/>
</dbReference>
<keyword evidence="4" id="KW-1185">Reference proteome</keyword>
<dbReference type="RefSeq" id="WP_062334529.1">
    <property type="nucleotide sequence ID" value="NZ_CBCRZU010000001.1"/>
</dbReference>
<feature type="domain" description="BLUF" evidence="2">
    <location>
        <begin position="6"/>
        <end position="99"/>
    </location>
</feature>
<dbReference type="InterPro" id="IPR007024">
    <property type="entry name" value="BLUF_domain"/>
</dbReference>
<evidence type="ECO:0000313" key="4">
    <source>
        <dbReference type="Proteomes" id="UP000255230"/>
    </source>
</evidence>
<gene>
    <name evidence="3" type="ORF">NCTC10465_01515</name>
</gene>